<dbReference type="Gene3D" id="3.40.50.300">
    <property type="entry name" value="P-loop containing nucleotide triphosphate hydrolases"/>
    <property type="match status" value="1"/>
</dbReference>
<dbReference type="HAMAP" id="MF_00185">
    <property type="entry name" value="IPP_trans"/>
    <property type="match status" value="1"/>
</dbReference>
<dbReference type="PATRIC" id="fig|1453497.3.peg.186"/>
<dbReference type="Pfam" id="PF01715">
    <property type="entry name" value="IPPT"/>
    <property type="match status" value="1"/>
</dbReference>
<feature type="site" description="Interaction with substrate tRNA" evidence="10">
    <location>
        <position position="121"/>
    </location>
</feature>
<feature type="binding site" evidence="10">
    <location>
        <begin position="8"/>
        <end position="15"/>
    </location>
    <ligand>
        <name>ATP</name>
        <dbReference type="ChEBI" id="CHEBI:30616"/>
    </ligand>
</feature>
<reference evidence="14 15" key="1">
    <citation type="submission" date="2014-02" db="EMBL/GenBank/DDBJ databases">
        <title>Kosmotoga genome sequencing.</title>
        <authorList>
            <person name="Pollo S.M."/>
            <person name="Charchuk R."/>
            <person name="Nesbo C.L."/>
        </authorList>
    </citation>
    <scope>NUCLEOTIDE SEQUENCE [LARGE SCALE GENOMIC DNA]</scope>
    <source>
        <strain evidence="14 15">S304</strain>
    </source>
</reference>
<dbReference type="NCBIfam" id="TIGR00174">
    <property type="entry name" value="miaA"/>
    <property type="match status" value="1"/>
</dbReference>
<gene>
    <name evidence="10" type="primary">miaA</name>
    <name evidence="14" type="ORF">AT15_00880</name>
</gene>
<dbReference type="InterPro" id="IPR027417">
    <property type="entry name" value="P-loop_NTPase"/>
</dbReference>
<comment type="catalytic activity">
    <reaction evidence="9 10 11">
        <text>adenosine(37) in tRNA + dimethylallyl diphosphate = N(6)-dimethylallyladenosine(37) in tRNA + diphosphate</text>
        <dbReference type="Rhea" id="RHEA:26482"/>
        <dbReference type="Rhea" id="RHEA-COMP:10162"/>
        <dbReference type="Rhea" id="RHEA-COMP:10375"/>
        <dbReference type="ChEBI" id="CHEBI:33019"/>
        <dbReference type="ChEBI" id="CHEBI:57623"/>
        <dbReference type="ChEBI" id="CHEBI:74411"/>
        <dbReference type="ChEBI" id="CHEBI:74415"/>
        <dbReference type="EC" id="2.5.1.75"/>
    </reaction>
</comment>
<evidence type="ECO:0000313" key="15">
    <source>
        <dbReference type="Proteomes" id="UP000077339"/>
    </source>
</evidence>
<comment type="caution">
    <text evidence="14">The sequence shown here is derived from an EMBL/GenBank/DDBJ whole genome shotgun (WGS) entry which is preliminary data.</text>
</comment>
<evidence type="ECO:0000256" key="7">
    <source>
        <dbReference type="ARBA" id="ARBA00022840"/>
    </source>
</evidence>
<evidence type="ECO:0000256" key="3">
    <source>
        <dbReference type="ARBA" id="ARBA00005842"/>
    </source>
</evidence>
<keyword evidence="4 10" id="KW-0808">Transferase</keyword>
<evidence type="ECO:0000256" key="4">
    <source>
        <dbReference type="ARBA" id="ARBA00022679"/>
    </source>
</evidence>
<dbReference type="GO" id="GO:0052381">
    <property type="term" value="F:tRNA dimethylallyltransferase activity"/>
    <property type="evidence" value="ECO:0007669"/>
    <property type="project" value="UniProtKB-UniRule"/>
</dbReference>
<name>A0A176K0V4_9BACT</name>
<dbReference type="RefSeq" id="WP_068347786.1">
    <property type="nucleotide sequence ID" value="NZ_JFHK01000015.1"/>
</dbReference>
<evidence type="ECO:0000256" key="8">
    <source>
        <dbReference type="ARBA" id="ARBA00022842"/>
    </source>
</evidence>
<feature type="site" description="Interaction with substrate tRNA" evidence="10">
    <location>
        <position position="99"/>
    </location>
</feature>
<dbReference type="GO" id="GO:0006400">
    <property type="term" value="P:tRNA modification"/>
    <property type="evidence" value="ECO:0007669"/>
    <property type="project" value="TreeGrafter"/>
</dbReference>
<evidence type="ECO:0000256" key="13">
    <source>
        <dbReference type="RuleBase" id="RU003785"/>
    </source>
</evidence>
<keyword evidence="6 10" id="KW-0547">Nucleotide-binding</keyword>
<comment type="function">
    <text evidence="2 10 12">Catalyzes the transfer of a dimethylallyl group onto the adenine at position 37 in tRNAs that read codons beginning with uridine, leading to the formation of N6-(dimethylallyl)adenosine (i(6)A).</text>
</comment>
<evidence type="ECO:0000256" key="10">
    <source>
        <dbReference type="HAMAP-Rule" id="MF_00185"/>
    </source>
</evidence>
<keyword evidence="5 10" id="KW-0819">tRNA processing</keyword>
<proteinExistence type="inferred from homology"/>
<dbReference type="Gene3D" id="1.10.20.140">
    <property type="match status" value="1"/>
</dbReference>
<dbReference type="STRING" id="1453497.AT15_00880"/>
<comment type="subunit">
    <text evidence="10">Monomer.</text>
</comment>
<comment type="cofactor">
    <cofactor evidence="1 10">
        <name>Mg(2+)</name>
        <dbReference type="ChEBI" id="CHEBI:18420"/>
    </cofactor>
</comment>
<feature type="binding site" evidence="10">
    <location>
        <begin position="10"/>
        <end position="15"/>
    </location>
    <ligand>
        <name>substrate</name>
    </ligand>
</feature>
<evidence type="ECO:0000256" key="1">
    <source>
        <dbReference type="ARBA" id="ARBA00001946"/>
    </source>
</evidence>
<dbReference type="InterPro" id="IPR018022">
    <property type="entry name" value="IPT"/>
</dbReference>
<feature type="region of interest" description="Interaction with substrate tRNA" evidence="10">
    <location>
        <begin position="33"/>
        <end position="36"/>
    </location>
</feature>
<protein>
    <recommendedName>
        <fullName evidence="10">tRNA dimethylallyltransferase</fullName>
        <ecNumber evidence="10">2.5.1.75</ecNumber>
    </recommendedName>
    <alternativeName>
        <fullName evidence="10">Dimethylallyl diphosphate:tRNA dimethylallyltransferase</fullName>
        <shortName evidence="10">DMAPP:tRNA dimethylallyltransferase</shortName>
        <shortName evidence="10">DMATase</shortName>
    </alternativeName>
    <alternativeName>
        <fullName evidence="10">Isopentenyl-diphosphate:tRNA isopentenyltransferase</fullName>
        <shortName evidence="10">IPP transferase</shortName>
        <shortName evidence="10">IPPT</shortName>
        <shortName evidence="10">IPTase</shortName>
    </alternativeName>
</protein>
<evidence type="ECO:0000313" key="14">
    <source>
        <dbReference type="EMBL" id="OAA30100.1"/>
    </source>
</evidence>
<dbReference type="EMBL" id="JFHK01000015">
    <property type="protein sequence ID" value="OAA30100.1"/>
    <property type="molecule type" value="Genomic_DNA"/>
</dbReference>
<organism evidence="14 15">
    <name type="scientific">Kosmotoga arenicorallina S304</name>
    <dbReference type="NCBI Taxonomy" id="1453497"/>
    <lineage>
        <taxon>Bacteria</taxon>
        <taxon>Thermotogati</taxon>
        <taxon>Thermotogota</taxon>
        <taxon>Thermotogae</taxon>
        <taxon>Kosmotogales</taxon>
        <taxon>Kosmotogaceae</taxon>
        <taxon>Kosmotoga</taxon>
    </lineage>
</organism>
<dbReference type="PANTHER" id="PTHR11088:SF60">
    <property type="entry name" value="TRNA DIMETHYLALLYLTRANSFERASE"/>
    <property type="match status" value="1"/>
</dbReference>
<evidence type="ECO:0000256" key="5">
    <source>
        <dbReference type="ARBA" id="ARBA00022694"/>
    </source>
</evidence>
<keyword evidence="15" id="KW-1185">Reference proteome</keyword>
<evidence type="ECO:0000256" key="9">
    <source>
        <dbReference type="ARBA" id="ARBA00049563"/>
    </source>
</evidence>
<keyword evidence="8 10" id="KW-0460">Magnesium</keyword>
<dbReference type="AlphaFoldDB" id="A0A176K0V4"/>
<accession>A0A176K0V4</accession>
<keyword evidence="7 10" id="KW-0067">ATP-binding</keyword>
<dbReference type="SUPFAM" id="SSF52540">
    <property type="entry name" value="P-loop containing nucleoside triphosphate hydrolases"/>
    <property type="match status" value="2"/>
</dbReference>
<dbReference type="InterPro" id="IPR039657">
    <property type="entry name" value="Dimethylallyltransferase"/>
</dbReference>
<comment type="similarity">
    <text evidence="3 10 13">Belongs to the IPP transferase family.</text>
</comment>
<evidence type="ECO:0000256" key="2">
    <source>
        <dbReference type="ARBA" id="ARBA00003213"/>
    </source>
</evidence>
<dbReference type="GO" id="GO:0005524">
    <property type="term" value="F:ATP binding"/>
    <property type="evidence" value="ECO:0007669"/>
    <property type="project" value="UniProtKB-UniRule"/>
</dbReference>
<sequence length="308" mass="35099">MAIPMILGPTAVGKTEILLAISEHLPIEVVSVDSRQVYRHMDIGTAKPSKEELKRLRHHLIDIIEPDETYDAYRFAGDAKRAINDVESRGKIPVLAGGTGLYADALLRGFVEGAPRNEEVRKALKAIEENSPGSLRKILKEVDKVAFEKIHPNDLKRTIRYLEVYFTTGTQLSAIQKNTGISEEYTVIILNRDRHSLHKRIELRVEKMLEAGLLDETKTLLEMGFTKDLNALQTIGYAELVEYIKGIYTFEKAVELIKRNTRRYARRQIIWFRRYKGVQWLDLENLSIKDAVDIISKKIILAWGGKSG</sequence>
<evidence type="ECO:0000256" key="12">
    <source>
        <dbReference type="RuleBase" id="RU003784"/>
    </source>
</evidence>
<evidence type="ECO:0000256" key="6">
    <source>
        <dbReference type="ARBA" id="ARBA00022741"/>
    </source>
</evidence>
<evidence type="ECO:0000256" key="11">
    <source>
        <dbReference type="RuleBase" id="RU003783"/>
    </source>
</evidence>
<dbReference type="OrthoDB" id="9776390at2"/>
<dbReference type="PANTHER" id="PTHR11088">
    <property type="entry name" value="TRNA DIMETHYLALLYLTRANSFERASE"/>
    <property type="match status" value="1"/>
</dbReference>
<dbReference type="Proteomes" id="UP000077339">
    <property type="component" value="Unassembled WGS sequence"/>
</dbReference>
<dbReference type="EC" id="2.5.1.75" evidence="10"/>
<comment type="caution">
    <text evidence="10">Lacks conserved residue(s) required for the propagation of feature annotation.</text>
</comment>